<dbReference type="InterPro" id="IPR017850">
    <property type="entry name" value="Alkaline_phosphatase_core_sf"/>
</dbReference>
<comment type="caution">
    <text evidence="3">The sequence shown here is derived from an EMBL/GenBank/DDBJ whole genome shotgun (WGS) entry which is preliminary data.</text>
</comment>
<organism evidence="3 4">
    <name type="scientific">Geoanaerobacter pelophilus</name>
    <dbReference type="NCBI Taxonomy" id="60036"/>
    <lineage>
        <taxon>Bacteria</taxon>
        <taxon>Pseudomonadati</taxon>
        <taxon>Thermodesulfobacteriota</taxon>
        <taxon>Desulfuromonadia</taxon>
        <taxon>Geobacterales</taxon>
        <taxon>Geobacteraceae</taxon>
        <taxon>Geoanaerobacter</taxon>
    </lineage>
</organism>
<protein>
    <submittedName>
        <fullName evidence="3">Sulfatase</fullName>
    </submittedName>
</protein>
<sequence>MLLATPSFGNEDALQTTETSEAKRYENTNVILVSLQCLRPDHLGVYGYKRDTSPNIDKLAKSSILFDNTIAQANLTPVGMMSVLTSQYPRVNGMIAFDTAKDAVKSRTLPEILKYYGYTTAAVSGAPEFFMRYDSDSGTEIKLGDVFSRSFDYFGRTRRGTGPSLRVLPTDSLDWIVKNKDKKFFMWIASGVIHLPYAAAAPAEDKTIFDPPGYAPFWRKFHSIKAEEGFDDDITYDVLMRVFRNNYYLGFKPVYKLSSDDVSYITSRYDASIRYTDLFVGELVKTLEKTGLAKNTILIIHSVHGEDLGERGTWVHYDLSEAVLKSALVIRLPDGQYGGKHIANQVQGLDIVPTVLDYLGIPKDHGLQGNSLLPLVKGEPEAKGTEYAFIDRIPWWEHTLSRWYLEFKNNQTDYPDAEKKPVTDYGTMLREAFPPNSYPPGDIAIRTSKWKLIIRKNPRLLEKVSWYGFITGKALQYGDLELYDIIADPAQLTNVADRNPQVVNDLKARLLAWDASVDHKKATYGTGEKRFIIPYP</sequence>
<dbReference type="Gene3D" id="3.40.720.10">
    <property type="entry name" value="Alkaline Phosphatase, subunit A"/>
    <property type="match status" value="1"/>
</dbReference>
<accession>A0AAW4LAC3</accession>
<dbReference type="Gene3D" id="3.30.1120.10">
    <property type="match status" value="1"/>
</dbReference>
<dbReference type="PANTHER" id="PTHR43751">
    <property type="entry name" value="SULFATASE"/>
    <property type="match status" value="1"/>
</dbReference>
<dbReference type="InterPro" id="IPR052701">
    <property type="entry name" value="GAG_Ulvan_Degrading_Sulfatases"/>
</dbReference>
<feature type="region of interest" description="Disordered" evidence="1">
    <location>
        <begin position="1"/>
        <end position="20"/>
    </location>
</feature>
<dbReference type="EMBL" id="JAHCVJ010000004">
    <property type="protein sequence ID" value="MBT0664807.1"/>
    <property type="molecule type" value="Genomic_DNA"/>
</dbReference>
<dbReference type="SUPFAM" id="SSF53649">
    <property type="entry name" value="Alkaline phosphatase-like"/>
    <property type="match status" value="1"/>
</dbReference>
<dbReference type="CDD" id="cd16148">
    <property type="entry name" value="sulfatase_like"/>
    <property type="match status" value="1"/>
</dbReference>
<dbReference type="InterPro" id="IPR000917">
    <property type="entry name" value="Sulfatase_N"/>
</dbReference>
<proteinExistence type="predicted"/>
<evidence type="ECO:0000256" key="1">
    <source>
        <dbReference type="SAM" id="MobiDB-lite"/>
    </source>
</evidence>
<dbReference type="AlphaFoldDB" id="A0AAW4LAC3"/>
<reference evidence="3 4" key="1">
    <citation type="submission" date="2021-05" db="EMBL/GenBank/DDBJ databases">
        <title>The draft genome of Geobacter pelophilus DSM 12255.</title>
        <authorList>
            <person name="Xu Z."/>
            <person name="Masuda Y."/>
            <person name="Itoh H."/>
            <person name="Senoo K."/>
        </authorList>
    </citation>
    <scope>NUCLEOTIDE SEQUENCE [LARGE SCALE GENOMIC DNA]</scope>
    <source>
        <strain evidence="3 4">DSM 12255</strain>
    </source>
</reference>
<evidence type="ECO:0000313" key="3">
    <source>
        <dbReference type="EMBL" id="MBT0664807.1"/>
    </source>
</evidence>
<name>A0AAW4LAC3_9BACT</name>
<feature type="domain" description="Sulfatase N-terminal" evidence="2">
    <location>
        <begin position="29"/>
        <end position="361"/>
    </location>
</feature>
<gene>
    <name evidence="3" type="ORF">KI809_10895</name>
</gene>
<dbReference type="Proteomes" id="UP000811899">
    <property type="component" value="Unassembled WGS sequence"/>
</dbReference>
<evidence type="ECO:0000313" key="4">
    <source>
        <dbReference type="Proteomes" id="UP000811899"/>
    </source>
</evidence>
<dbReference type="PANTHER" id="PTHR43751:SF3">
    <property type="entry name" value="SULFATASE N-TERMINAL DOMAIN-CONTAINING PROTEIN"/>
    <property type="match status" value="1"/>
</dbReference>
<dbReference type="Pfam" id="PF00884">
    <property type="entry name" value="Sulfatase"/>
    <property type="match status" value="1"/>
</dbReference>
<evidence type="ECO:0000259" key="2">
    <source>
        <dbReference type="Pfam" id="PF00884"/>
    </source>
</evidence>
<keyword evidence="4" id="KW-1185">Reference proteome</keyword>